<reference evidence="3" key="1">
    <citation type="submission" date="2023-03" db="UniProtKB">
        <authorList>
            <consortium name="WormBaseParasite"/>
        </authorList>
    </citation>
    <scope>IDENTIFICATION</scope>
</reference>
<feature type="chain" id="PRO_5039911073" evidence="1">
    <location>
        <begin position="23"/>
        <end position="79"/>
    </location>
</feature>
<evidence type="ECO:0000313" key="3">
    <source>
        <dbReference type="WBParaSite" id="ALUE_0000479901-mRNA-1"/>
    </source>
</evidence>
<protein>
    <submittedName>
        <fullName evidence="3">Uncharacterized protein</fullName>
    </submittedName>
</protein>
<dbReference type="WBParaSite" id="ALUE_0000479901-mRNA-1">
    <property type="protein sequence ID" value="ALUE_0000479901-mRNA-1"/>
    <property type="gene ID" value="ALUE_0000479901"/>
</dbReference>
<evidence type="ECO:0000313" key="2">
    <source>
        <dbReference type="Proteomes" id="UP000036681"/>
    </source>
</evidence>
<dbReference type="Proteomes" id="UP000036681">
    <property type="component" value="Unplaced"/>
</dbReference>
<name>A0A9J2P5F3_ASCLU</name>
<accession>A0A9J2P5F3</accession>
<keyword evidence="2" id="KW-1185">Reference proteome</keyword>
<proteinExistence type="predicted"/>
<organism evidence="2 3">
    <name type="scientific">Ascaris lumbricoides</name>
    <name type="common">Giant roundworm</name>
    <dbReference type="NCBI Taxonomy" id="6252"/>
    <lineage>
        <taxon>Eukaryota</taxon>
        <taxon>Metazoa</taxon>
        <taxon>Ecdysozoa</taxon>
        <taxon>Nematoda</taxon>
        <taxon>Chromadorea</taxon>
        <taxon>Rhabditida</taxon>
        <taxon>Spirurina</taxon>
        <taxon>Ascaridomorpha</taxon>
        <taxon>Ascaridoidea</taxon>
        <taxon>Ascarididae</taxon>
        <taxon>Ascaris</taxon>
    </lineage>
</organism>
<evidence type="ECO:0000256" key="1">
    <source>
        <dbReference type="SAM" id="SignalP"/>
    </source>
</evidence>
<sequence length="79" mass="9236">MSIPHEFLFFSLLCLLLASSQAQEYDGADFADVEVSNKFKKGRPRGPLRFGKRAVYDWRSPFNKPYMQRLGSLDLYEER</sequence>
<keyword evidence="1" id="KW-0732">Signal</keyword>
<dbReference type="AlphaFoldDB" id="A0A9J2P5F3"/>
<feature type="signal peptide" evidence="1">
    <location>
        <begin position="1"/>
        <end position="22"/>
    </location>
</feature>